<reference evidence="2 3" key="1">
    <citation type="submission" date="2024-01" db="EMBL/GenBank/DDBJ databases">
        <title>A telomere-to-telomere, gap-free genome of sweet tea (Lithocarpus litseifolius).</title>
        <authorList>
            <person name="Zhou J."/>
        </authorList>
    </citation>
    <scope>NUCLEOTIDE SEQUENCE [LARGE SCALE GENOMIC DNA]</scope>
    <source>
        <strain evidence="2">Zhou-2022a</strain>
        <tissue evidence="2">Leaf</tissue>
    </source>
</reference>
<evidence type="ECO:0000313" key="3">
    <source>
        <dbReference type="Proteomes" id="UP001459277"/>
    </source>
</evidence>
<evidence type="ECO:0000256" key="1">
    <source>
        <dbReference type="SAM" id="MobiDB-lite"/>
    </source>
</evidence>
<proteinExistence type="predicted"/>
<keyword evidence="3" id="KW-1185">Reference proteome</keyword>
<accession>A0AAW2DUQ8</accession>
<dbReference type="Proteomes" id="UP001459277">
    <property type="component" value="Unassembled WGS sequence"/>
</dbReference>
<feature type="region of interest" description="Disordered" evidence="1">
    <location>
        <begin position="45"/>
        <end position="65"/>
    </location>
</feature>
<dbReference type="AlphaFoldDB" id="A0AAW2DUQ8"/>
<comment type="caution">
    <text evidence="2">The sequence shown here is derived from an EMBL/GenBank/DDBJ whole genome shotgun (WGS) entry which is preliminary data.</text>
</comment>
<dbReference type="EMBL" id="JAZDWU010000001">
    <property type="protein sequence ID" value="KAL0014156.1"/>
    <property type="molecule type" value="Genomic_DNA"/>
</dbReference>
<protein>
    <submittedName>
        <fullName evidence="2">Uncharacterized protein</fullName>
    </submittedName>
</protein>
<gene>
    <name evidence="2" type="ORF">SO802_001225</name>
</gene>
<sequence>MAKEGEHPNIEEPTNTPELLNTMVASQIQLREDMNLMVQQFQNLKSGQEENKTDHNSLTLEGGKKINERINKVEEMIRRARPPPRPRRDFDELYMLVSQVFEKLKVKGLLNPLYPRPIPNPLSVRFDVSKRCAYHQGPSHDTDKCFGLSSCNSRPNRQQGDFAANKA</sequence>
<evidence type="ECO:0000313" key="2">
    <source>
        <dbReference type="EMBL" id="KAL0014156.1"/>
    </source>
</evidence>
<name>A0AAW2DUQ8_9ROSI</name>
<organism evidence="2 3">
    <name type="scientific">Lithocarpus litseifolius</name>
    <dbReference type="NCBI Taxonomy" id="425828"/>
    <lineage>
        <taxon>Eukaryota</taxon>
        <taxon>Viridiplantae</taxon>
        <taxon>Streptophyta</taxon>
        <taxon>Embryophyta</taxon>
        <taxon>Tracheophyta</taxon>
        <taxon>Spermatophyta</taxon>
        <taxon>Magnoliopsida</taxon>
        <taxon>eudicotyledons</taxon>
        <taxon>Gunneridae</taxon>
        <taxon>Pentapetalae</taxon>
        <taxon>rosids</taxon>
        <taxon>fabids</taxon>
        <taxon>Fagales</taxon>
        <taxon>Fagaceae</taxon>
        <taxon>Lithocarpus</taxon>
    </lineage>
</organism>